<sequence length="413" mass="46343">MLSGKYVCMTQDQAYIGRQPIMNPLQEIVAYELFFRHSAEATSAIYENSLQACNRVLVNTLNDMGTQWLLGDKLAFLNISEEMLHSELLELLPPAKTVLELEALVAPSPEVLERCRFLRRRGYRIALKDKGASLVGSALIDDADYVKIDILAYTMDEVARRFLEYQILGVTVVAEKVEHHHHYEACRQIGFHLIQGFYFAHTETFTAKVINPAFAVVLDLLNMISRDADLRDIENGFKRDAALSFKLLRYINSVGFGLSCEIQSLRHALTIIGTKQLYRWLTLLMVTAGENAAAPALMKTSITRGRLTELLGDGYFDKTGRDNLFVTGVFSMLDLMLEMPMERVLEKIDLPEAIQDALLHRQGIYGPFLQLAEACESQDSSRIIALADSLQLDPNKVNDAHVAALAWVEALGV</sequence>
<dbReference type="DNASU" id="4001052"/>
<dbReference type="PANTHER" id="PTHR33525:SF4">
    <property type="entry name" value="CYCLIC DI-GMP PHOSPHODIESTERASE CDGJ"/>
    <property type="match status" value="1"/>
</dbReference>
<dbReference type="SUPFAM" id="SSF141868">
    <property type="entry name" value="EAL domain-like"/>
    <property type="match status" value="1"/>
</dbReference>
<dbReference type="KEGG" id="mfa:Mfla_1965"/>
<protein>
    <submittedName>
        <fullName evidence="2">Diguanylate phosphodiesterase (EAL domain)</fullName>
    </submittedName>
</protein>
<dbReference type="PIRSF" id="PIRSF003180">
    <property type="entry name" value="DiGMPpdiest_YuxH"/>
    <property type="match status" value="1"/>
</dbReference>
<dbReference type="Pfam" id="PF00563">
    <property type="entry name" value="EAL"/>
    <property type="match status" value="1"/>
</dbReference>
<dbReference type="Pfam" id="PF08668">
    <property type="entry name" value="HDOD"/>
    <property type="match status" value="1"/>
</dbReference>
<dbReference type="PANTHER" id="PTHR33525">
    <property type="match status" value="1"/>
</dbReference>
<name>Q1GZV5_METFK</name>
<evidence type="ECO:0000313" key="2">
    <source>
        <dbReference type="EMBL" id="ABE50232.1"/>
    </source>
</evidence>
<accession>Q1GZV5</accession>
<dbReference type="InterPro" id="IPR035919">
    <property type="entry name" value="EAL_sf"/>
</dbReference>
<dbReference type="AlphaFoldDB" id="Q1GZV5"/>
<dbReference type="Proteomes" id="UP000002440">
    <property type="component" value="Chromosome"/>
</dbReference>
<dbReference type="STRING" id="265072.Mfla_1965"/>
<dbReference type="SMART" id="SM00052">
    <property type="entry name" value="EAL"/>
    <property type="match status" value="1"/>
</dbReference>
<feature type="domain" description="HDOD" evidence="1">
    <location>
        <begin position="210"/>
        <end position="396"/>
    </location>
</feature>
<dbReference type="HOGENOM" id="CLU_044951_1_1_4"/>
<dbReference type="InterPro" id="IPR014408">
    <property type="entry name" value="dGMP_Pdiesterase_EAL/HD-GYP"/>
</dbReference>
<proteinExistence type="predicted"/>
<dbReference type="Gene3D" id="1.10.3210.10">
    <property type="entry name" value="Hypothetical protein af1432"/>
    <property type="match status" value="1"/>
</dbReference>
<keyword evidence="3" id="KW-1185">Reference proteome</keyword>
<dbReference type="eggNOG" id="COG3434">
    <property type="taxonomic scope" value="Bacteria"/>
</dbReference>
<dbReference type="InterPro" id="IPR001633">
    <property type="entry name" value="EAL_dom"/>
</dbReference>
<reference evidence="2 3" key="1">
    <citation type="submission" date="2006-03" db="EMBL/GenBank/DDBJ databases">
        <title>Complete sequence of Methylobacillus flagellatus KT.</title>
        <authorList>
            <consortium name="US DOE Joint Genome Institute"/>
            <person name="Copeland A."/>
            <person name="Lucas S."/>
            <person name="Lapidus A."/>
            <person name="Barry K."/>
            <person name="Detter J.C."/>
            <person name="Glavina del Rio T."/>
            <person name="Hammon N."/>
            <person name="Israni S."/>
            <person name="Dalin E."/>
            <person name="Tice H."/>
            <person name="Pitluck S."/>
            <person name="Brettin T."/>
            <person name="Bruce D."/>
            <person name="Han C."/>
            <person name="Tapia R."/>
            <person name="Saunders E."/>
            <person name="Gilna P."/>
            <person name="Schmutz J."/>
            <person name="Larimer F."/>
            <person name="Land M."/>
            <person name="Kyrpides N."/>
            <person name="Anderson I."/>
            <person name="Richardson P."/>
        </authorList>
    </citation>
    <scope>NUCLEOTIDE SEQUENCE [LARGE SCALE GENOMIC DNA]</scope>
    <source>
        <strain evidence="3">KT / ATCC 51484 / DSM 6875</strain>
    </source>
</reference>
<dbReference type="EMBL" id="CP000284">
    <property type="protein sequence ID" value="ABE50232.1"/>
    <property type="molecule type" value="Genomic_DNA"/>
</dbReference>
<dbReference type="SUPFAM" id="SSF109604">
    <property type="entry name" value="HD-domain/PDEase-like"/>
    <property type="match status" value="1"/>
</dbReference>
<evidence type="ECO:0000259" key="1">
    <source>
        <dbReference type="PROSITE" id="PS51833"/>
    </source>
</evidence>
<evidence type="ECO:0000313" key="3">
    <source>
        <dbReference type="Proteomes" id="UP000002440"/>
    </source>
</evidence>
<dbReference type="Gene3D" id="3.20.20.450">
    <property type="entry name" value="EAL domain"/>
    <property type="match status" value="1"/>
</dbReference>
<gene>
    <name evidence="2" type="ordered locus">Mfla_1965</name>
</gene>
<organism evidence="2 3">
    <name type="scientific">Methylobacillus flagellatus (strain ATCC 51484 / DSM 6875 / VKM B-1610 / KT)</name>
    <dbReference type="NCBI Taxonomy" id="265072"/>
    <lineage>
        <taxon>Bacteria</taxon>
        <taxon>Pseudomonadati</taxon>
        <taxon>Pseudomonadota</taxon>
        <taxon>Betaproteobacteria</taxon>
        <taxon>Nitrosomonadales</taxon>
        <taxon>Methylophilaceae</taxon>
        <taxon>Methylobacillus</taxon>
    </lineage>
</organism>
<dbReference type="PROSITE" id="PS51833">
    <property type="entry name" value="HDOD"/>
    <property type="match status" value="1"/>
</dbReference>
<dbReference type="InterPro" id="IPR052340">
    <property type="entry name" value="RNase_Y/CdgJ"/>
</dbReference>
<dbReference type="InterPro" id="IPR013976">
    <property type="entry name" value="HDOD"/>
</dbReference>